<dbReference type="InterPro" id="IPR024445">
    <property type="entry name" value="Tnp_ISXO2-like"/>
</dbReference>
<evidence type="ECO:0000313" key="2">
    <source>
        <dbReference type="EMBL" id="KAA6306052.1"/>
    </source>
</evidence>
<reference evidence="2" key="1">
    <citation type="submission" date="2019-03" db="EMBL/GenBank/DDBJ databases">
        <title>Single cell metagenomics reveals metabolic interactions within the superorganism composed of flagellate Streblomastix strix and complex community of Bacteroidetes bacteria on its surface.</title>
        <authorList>
            <person name="Treitli S.C."/>
            <person name="Kolisko M."/>
            <person name="Husnik F."/>
            <person name="Keeling P."/>
            <person name="Hampl V."/>
        </authorList>
    </citation>
    <scope>NUCLEOTIDE SEQUENCE</scope>
    <source>
        <strain evidence="2">STM</strain>
    </source>
</reference>
<dbReference type="Pfam" id="PF12762">
    <property type="entry name" value="DDE_Tnp_IS1595"/>
    <property type="match status" value="1"/>
</dbReference>
<feature type="non-terminal residue" evidence="2">
    <location>
        <position position="1"/>
    </location>
</feature>
<proteinExistence type="predicted"/>
<dbReference type="EMBL" id="SNRY01010208">
    <property type="protein sequence ID" value="KAA6306052.1"/>
    <property type="molecule type" value="Genomic_DNA"/>
</dbReference>
<sequence>WIGYNSIGRIYNHLYVKHNAKEFVKGDIYTNTIEGFWSLLKRGIMSIYHFTSKKHLQFYVDEFVFRYNTRTFETETMKFNHLLCNIENKYLPY</sequence>
<protein>
    <recommendedName>
        <fullName evidence="1">ISXO2-like transposase domain-containing protein</fullName>
    </recommendedName>
</protein>
<organism evidence="2">
    <name type="scientific">termite gut metagenome</name>
    <dbReference type="NCBI Taxonomy" id="433724"/>
    <lineage>
        <taxon>unclassified sequences</taxon>
        <taxon>metagenomes</taxon>
        <taxon>organismal metagenomes</taxon>
    </lineage>
</organism>
<accession>A0A5J4P9T0</accession>
<comment type="caution">
    <text evidence="2">The sequence shown here is derived from an EMBL/GenBank/DDBJ whole genome shotgun (WGS) entry which is preliminary data.</text>
</comment>
<gene>
    <name evidence="2" type="ORF">EZS27_042293</name>
</gene>
<evidence type="ECO:0000259" key="1">
    <source>
        <dbReference type="Pfam" id="PF12762"/>
    </source>
</evidence>
<feature type="domain" description="ISXO2-like transposase" evidence="1">
    <location>
        <begin position="4"/>
        <end position="68"/>
    </location>
</feature>
<dbReference type="AlphaFoldDB" id="A0A5J4P9T0"/>
<name>A0A5J4P9T0_9ZZZZ</name>